<proteinExistence type="predicted"/>
<organism evidence="2 3">
    <name type="scientific">Priestia megaterium</name>
    <name type="common">Bacillus megaterium</name>
    <dbReference type="NCBI Taxonomy" id="1404"/>
    <lineage>
        <taxon>Bacteria</taxon>
        <taxon>Bacillati</taxon>
        <taxon>Bacillota</taxon>
        <taxon>Bacilli</taxon>
        <taxon>Bacillales</taxon>
        <taxon>Bacillaceae</taxon>
        <taxon>Priestia</taxon>
    </lineage>
</organism>
<dbReference type="AlphaFoldDB" id="A0A6H1NYS4"/>
<dbReference type="InterPro" id="IPR029063">
    <property type="entry name" value="SAM-dependent_MTases_sf"/>
</dbReference>
<dbReference type="GO" id="GO:0008168">
    <property type="term" value="F:methyltransferase activity"/>
    <property type="evidence" value="ECO:0007669"/>
    <property type="project" value="UniProtKB-KW"/>
</dbReference>
<evidence type="ECO:0000259" key="1">
    <source>
        <dbReference type="Pfam" id="PF13847"/>
    </source>
</evidence>
<dbReference type="EMBL" id="CP051128">
    <property type="protein sequence ID" value="QIZ06375.1"/>
    <property type="molecule type" value="Genomic_DNA"/>
</dbReference>
<reference evidence="2 3" key="2">
    <citation type="submission" date="2020-04" db="EMBL/GenBank/DDBJ databases">
        <authorList>
            <person name="Fomenkov A."/>
            <person name="Anton B.P."/>
            <person name="Roberts R.J."/>
        </authorList>
    </citation>
    <scope>NUCLEOTIDE SEQUENCE [LARGE SCALE GENOMIC DNA]</scope>
    <source>
        <strain evidence="2 3">S2</strain>
    </source>
</reference>
<dbReference type="SUPFAM" id="SSF53335">
    <property type="entry name" value="S-adenosyl-L-methionine-dependent methyltransferases"/>
    <property type="match status" value="1"/>
</dbReference>
<evidence type="ECO:0000313" key="3">
    <source>
        <dbReference type="Proteomes" id="UP000501868"/>
    </source>
</evidence>
<sequence length="250" mass="28179">MDRNKFSAIAHRNHAFSNPISEAKIMKMLGIVSPKASDKVIDIGAGKCELLIRLVENYHVSPTAIELYDGSIEEAKRNASNRIPEGSIEFIVEDASTAVERCEPDGYDFGICIGSTHALGGMEPTLKTLKRLVKKNGHILIGEGYWKQTPSPEYLEALGGADESECKSHADTVKAGEELGLIPLWSYVANDDDWDDYEWLYSMSVENYCLENPDDPDYEAMLQRIRTWRRTYLAWGRDTLGFGLYLYRNN</sequence>
<dbReference type="Gene3D" id="3.40.50.150">
    <property type="entry name" value="Vaccinia Virus protein VP39"/>
    <property type="match status" value="1"/>
</dbReference>
<protein>
    <submittedName>
        <fullName evidence="2">Class I SAM-dependent methyltransferase</fullName>
    </submittedName>
</protein>
<dbReference type="Proteomes" id="UP000501868">
    <property type="component" value="Chromosome"/>
</dbReference>
<dbReference type="InterPro" id="IPR025714">
    <property type="entry name" value="Methyltranfer_dom"/>
</dbReference>
<feature type="domain" description="Methyltransferase" evidence="1">
    <location>
        <begin position="36"/>
        <end position="145"/>
    </location>
</feature>
<dbReference type="GO" id="GO:0032259">
    <property type="term" value="P:methylation"/>
    <property type="evidence" value="ECO:0007669"/>
    <property type="project" value="UniProtKB-KW"/>
</dbReference>
<reference evidence="2 3" key="1">
    <citation type="submission" date="2020-04" db="EMBL/GenBank/DDBJ databases">
        <title>Genome-Wide Identification of 5-Methylcytosine Sites in Bacterial Genomes By High-Throughput Sequencing of MspJI Restriction Fragments.</title>
        <authorList>
            <person name="Wu V."/>
        </authorList>
    </citation>
    <scope>NUCLEOTIDE SEQUENCE [LARGE SCALE GENOMIC DNA]</scope>
    <source>
        <strain evidence="2 3">S2</strain>
    </source>
</reference>
<accession>A0A6H1NYS4</accession>
<gene>
    <name evidence="2" type="ORF">HFZ78_06375</name>
</gene>
<evidence type="ECO:0000313" key="2">
    <source>
        <dbReference type="EMBL" id="QIZ06375.1"/>
    </source>
</evidence>
<dbReference type="CDD" id="cd02440">
    <property type="entry name" value="AdoMet_MTases"/>
    <property type="match status" value="1"/>
</dbReference>
<dbReference type="Pfam" id="PF13847">
    <property type="entry name" value="Methyltransf_31"/>
    <property type="match status" value="1"/>
</dbReference>
<keyword evidence="2" id="KW-0808">Transferase</keyword>
<keyword evidence="2" id="KW-0489">Methyltransferase</keyword>
<name>A0A6H1NYS4_PRIMG</name>